<dbReference type="InterPro" id="IPR035906">
    <property type="entry name" value="MetI-like_sf"/>
</dbReference>
<evidence type="ECO:0000259" key="8">
    <source>
        <dbReference type="PROSITE" id="PS50928"/>
    </source>
</evidence>
<dbReference type="PROSITE" id="PS50928">
    <property type="entry name" value="ABC_TM1"/>
    <property type="match status" value="1"/>
</dbReference>
<accession>A0ABS4CJ96</accession>
<keyword evidence="3" id="KW-1003">Cell membrane</keyword>
<dbReference type="Proteomes" id="UP000673375">
    <property type="component" value="Unassembled WGS sequence"/>
</dbReference>
<name>A0ABS4CJ96_9ENTE</name>
<dbReference type="PANTHER" id="PTHR30450:SF1">
    <property type="entry name" value="D-METHIONINE TRANSPORT SYSTEM PERMEASE PROTEIN METI-RELATED"/>
    <property type="match status" value="1"/>
</dbReference>
<organism evidence="9 10">
    <name type="scientific">Enterococcus larvae</name>
    <dbReference type="NCBI Taxonomy" id="2794352"/>
    <lineage>
        <taxon>Bacteria</taxon>
        <taxon>Bacillati</taxon>
        <taxon>Bacillota</taxon>
        <taxon>Bacilli</taxon>
        <taxon>Lactobacillales</taxon>
        <taxon>Enterococcaceae</taxon>
        <taxon>Enterococcus</taxon>
    </lineage>
</organism>
<keyword evidence="2 7" id="KW-0813">Transport</keyword>
<evidence type="ECO:0000256" key="7">
    <source>
        <dbReference type="RuleBase" id="RU363032"/>
    </source>
</evidence>
<dbReference type="CDD" id="cd06261">
    <property type="entry name" value="TM_PBP2"/>
    <property type="match status" value="1"/>
</dbReference>
<feature type="transmembrane region" description="Helical" evidence="7">
    <location>
        <begin position="68"/>
        <end position="87"/>
    </location>
</feature>
<feature type="transmembrane region" description="Helical" evidence="7">
    <location>
        <begin position="25"/>
        <end position="47"/>
    </location>
</feature>
<dbReference type="Pfam" id="PF00528">
    <property type="entry name" value="BPD_transp_1"/>
    <property type="match status" value="1"/>
</dbReference>
<evidence type="ECO:0000313" key="9">
    <source>
        <dbReference type="EMBL" id="MBP1046513.1"/>
    </source>
</evidence>
<gene>
    <name evidence="9" type="ORF">I6N96_09465</name>
</gene>
<evidence type="ECO:0000256" key="5">
    <source>
        <dbReference type="ARBA" id="ARBA00022989"/>
    </source>
</evidence>
<dbReference type="InterPro" id="IPR051322">
    <property type="entry name" value="AA_ABC_Transporter_Permease"/>
</dbReference>
<evidence type="ECO:0000256" key="4">
    <source>
        <dbReference type="ARBA" id="ARBA00022692"/>
    </source>
</evidence>
<sequence>MNDYLAQLSYYLPELLKSLVETGEMLLYSVFSALLIGLPLGTFLYLVRRKKNISSKVMMTLLNRLVDVIRSFPFLLLVIALIPLTRAVLGTAFGTRAAAFPLGFVAAALYARLVEQVLLDVPEEVTDLANALGADRRQLVIQFLYVEARAGLVLTLTSVVVSMVSYSTVMGVVGGGGIGDFAMRYGYQRYEYGLMYTAIFIMIIVVSVIQIGGSRLAKYLDKKH</sequence>
<dbReference type="SUPFAM" id="SSF161098">
    <property type="entry name" value="MetI-like"/>
    <property type="match status" value="1"/>
</dbReference>
<dbReference type="PANTHER" id="PTHR30450">
    <property type="entry name" value="ABC TRANSPORTER PERMEASE"/>
    <property type="match status" value="1"/>
</dbReference>
<keyword evidence="4 7" id="KW-0812">Transmembrane</keyword>
<evidence type="ECO:0000256" key="6">
    <source>
        <dbReference type="ARBA" id="ARBA00023136"/>
    </source>
</evidence>
<reference evidence="9 10" key="1">
    <citation type="submission" date="2020-12" db="EMBL/GenBank/DDBJ databases">
        <title>Vagococcus allomyrinae sp. nov. and Enterococcus lavae sp. nov., isolated from the larvae of Allomyrina dichotoma.</title>
        <authorList>
            <person name="Lee S.D."/>
        </authorList>
    </citation>
    <scope>NUCLEOTIDE SEQUENCE [LARGE SCALE GENOMIC DNA]</scope>
    <source>
        <strain evidence="9 10">BWM-S5</strain>
    </source>
</reference>
<keyword evidence="10" id="KW-1185">Reference proteome</keyword>
<comment type="caution">
    <text evidence="9">The sequence shown here is derived from an EMBL/GenBank/DDBJ whole genome shotgun (WGS) entry which is preliminary data.</text>
</comment>
<proteinExistence type="inferred from homology"/>
<feature type="domain" description="ABC transmembrane type-1" evidence="8">
    <location>
        <begin position="19"/>
        <end position="213"/>
    </location>
</feature>
<keyword evidence="5 7" id="KW-1133">Transmembrane helix</keyword>
<dbReference type="EMBL" id="JAEDXU010000004">
    <property type="protein sequence ID" value="MBP1046513.1"/>
    <property type="molecule type" value="Genomic_DNA"/>
</dbReference>
<comment type="subcellular location">
    <subcellularLocation>
        <location evidence="1 7">Cell membrane</location>
        <topology evidence="1 7">Multi-pass membrane protein</topology>
    </subcellularLocation>
</comment>
<evidence type="ECO:0000256" key="2">
    <source>
        <dbReference type="ARBA" id="ARBA00022448"/>
    </source>
</evidence>
<comment type="similarity">
    <text evidence="7">Belongs to the binding-protein-dependent transport system permease family.</text>
</comment>
<feature type="transmembrane region" description="Helical" evidence="7">
    <location>
        <begin position="193"/>
        <end position="213"/>
    </location>
</feature>
<dbReference type="InterPro" id="IPR000515">
    <property type="entry name" value="MetI-like"/>
</dbReference>
<dbReference type="RefSeq" id="WP_209557331.1">
    <property type="nucleotide sequence ID" value="NZ_JAEDXU010000004.1"/>
</dbReference>
<evidence type="ECO:0000313" key="10">
    <source>
        <dbReference type="Proteomes" id="UP000673375"/>
    </source>
</evidence>
<evidence type="ECO:0000256" key="3">
    <source>
        <dbReference type="ARBA" id="ARBA00022475"/>
    </source>
</evidence>
<protein>
    <submittedName>
        <fullName evidence="9">ABC transporter permease subunit</fullName>
    </submittedName>
</protein>
<keyword evidence="6 7" id="KW-0472">Membrane</keyword>
<evidence type="ECO:0000256" key="1">
    <source>
        <dbReference type="ARBA" id="ARBA00004651"/>
    </source>
</evidence>
<dbReference type="Gene3D" id="1.10.3720.10">
    <property type="entry name" value="MetI-like"/>
    <property type="match status" value="1"/>
</dbReference>
<feature type="transmembrane region" description="Helical" evidence="7">
    <location>
        <begin position="152"/>
        <end position="173"/>
    </location>
</feature>